<dbReference type="SUPFAM" id="SSF53474">
    <property type="entry name" value="alpha/beta-Hydrolases"/>
    <property type="match status" value="1"/>
</dbReference>
<keyword evidence="4" id="KW-1185">Reference proteome</keyword>
<dbReference type="Proteomes" id="UP001209922">
    <property type="component" value="Unassembled WGS sequence"/>
</dbReference>
<organism evidence="3 4">
    <name type="scientific">Xanthomonas chitinilytica</name>
    <dbReference type="NCBI Taxonomy" id="2989819"/>
    <lineage>
        <taxon>Bacteria</taxon>
        <taxon>Pseudomonadati</taxon>
        <taxon>Pseudomonadota</taxon>
        <taxon>Gammaproteobacteria</taxon>
        <taxon>Lysobacterales</taxon>
        <taxon>Lysobacteraceae</taxon>
        <taxon>Xanthomonas</taxon>
    </lineage>
</organism>
<dbReference type="EMBL" id="JAPCHY010000013">
    <property type="protein sequence ID" value="MCW4473746.1"/>
    <property type="molecule type" value="Genomic_DNA"/>
</dbReference>
<name>A0ABT3JZ72_9XANT</name>
<dbReference type="InterPro" id="IPR046519">
    <property type="entry name" value="X-Tfes_XVIPCD"/>
</dbReference>
<reference evidence="3 4" key="1">
    <citation type="submission" date="2022-10" db="EMBL/GenBank/DDBJ databases">
        <title>Xanthomonas sp. H13-6.</title>
        <authorList>
            <person name="Liu X."/>
            <person name="Deng Z."/>
            <person name="Jiang Y."/>
            <person name="Yu T."/>
            <person name="Ai J."/>
        </authorList>
    </citation>
    <scope>NUCLEOTIDE SEQUENCE [LARGE SCALE GENOMIC DNA]</scope>
    <source>
        <strain evidence="3 4">H13-6</strain>
    </source>
</reference>
<accession>A0ABT3JZ72</accession>
<evidence type="ECO:0000259" key="2">
    <source>
        <dbReference type="Pfam" id="PF20410"/>
    </source>
</evidence>
<dbReference type="RefSeq" id="WP_265128732.1">
    <property type="nucleotide sequence ID" value="NZ_JAPCHY010000013.1"/>
</dbReference>
<dbReference type="InterPro" id="IPR029058">
    <property type="entry name" value="AB_hydrolase_fold"/>
</dbReference>
<evidence type="ECO:0000313" key="4">
    <source>
        <dbReference type="Proteomes" id="UP001209922"/>
    </source>
</evidence>
<dbReference type="Pfam" id="PF26363">
    <property type="entry name" value="Phospholipase-like"/>
    <property type="match status" value="1"/>
</dbReference>
<feature type="domain" description="X-Tfes XVIPCD" evidence="2">
    <location>
        <begin position="672"/>
        <end position="770"/>
    </location>
</feature>
<dbReference type="Pfam" id="PF20410">
    <property type="entry name" value="X-Tfes_XVIPCD"/>
    <property type="match status" value="1"/>
</dbReference>
<evidence type="ECO:0000313" key="3">
    <source>
        <dbReference type="EMBL" id="MCW4473746.1"/>
    </source>
</evidence>
<feature type="region of interest" description="Disordered" evidence="1">
    <location>
        <begin position="1"/>
        <end position="21"/>
    </location>
</feature>
<evidence type="ECO:0000256" key="1">
    <source>
        <dbReference type="SAM" id="MobiDB-lite"/>
    </source>
</evidence>
<comment type="caution">
    <text evidence="3">The sequence shown here is derived from an EMBL/GenBank/DDBJ whole genome shotgun (WGS) entry which is preliminary data.</text>
</comment>
<sequence length="798" mass="84553">MRDSNEIKLPEQNVHSRQARMEQVRDQRALVATLTASARELGAPELLAEAQALAEQYHAADHARLAGDVYRSAAGEPASPSLGYFRASEHPEKLRALGATWSDDDVQEFLKPDDSDFRAEIYLPDPAVFGPDRKPVISFKGSNGPVVAYDENGMRHLRESAASDWIENFRQGLGLESDHYNRAMRLATAFQDDFKSSFETNGHSKGGGKALAAAAVTGQSAFTFNAATLHPKTALHYAEKNGGQVYDIDHLSNGYYVKGEVLHDGINLMHGMGKAQATQVTTLLRNAGELSQIPEAREQIIKSLETAFSYDPKMREGAVNLLDHLAQHSRAGTLQQIPGHAGSEQLIALDPKSRNAEGELVDRPARPDLAASSLAAAPLIAAAATATTMGVAGKRGGEVVAAAGTQVDRALQAAGEASRATWEITGNVANAGARNAGQISGAVVRYQGEVIAGARLAHGRLKAGSEELQATLLSWNNDLSRSLAHGVAKLPGLGGLDNWADSRHRHNEEAVSLHRANAQDARDDAAVDAARVRQMGTTLEARIAATGAAIGDRLQDASRQTGEAIGSAYAEAGDAVRGITAKAPLAGASVGLAGGTSASLATAQPGVLAGAVLAKEGGAEAAFRHSQEYSVEPSMDAETRALEQNAIRSLQEARSRFPAHDVNAPPQALQLDDARHPLFPLYCDCERGVFAIDAQVARTPDLHSRQIAGAIAAEMAMAGGQRVDHVVLGNDASRIFGVQGRLEDPGNLRVSVDTVTAMQTPLEQSSERVAASLQPQADAISQQLQDQEQVRSNAMRMA</sequence>
<gene>
    <name evidence="3" type="ORF">OK345_14695</name>
</gene>
<proteinExistence type="predicted"/>
<protein>
    <recommendedName>
        <fullName evidence="2">X-Tfes XVIPCD domain-containing protein</fullName>
    </recommendedName>
</protein>